<accession>A0A0L6V9Y9</accession>
<keyword evidence="3" id="KW-1185">Reference proteome</keyword>
<dbReference type="STRING" id="27349.A0A0L6V9Y9"/>
<protein>
    <submittedName>
        <fullName evidence="2">Uncharacterized protein</fullName>
    </submittedName>
</protein>
<comment type="caution">
    <text evidence="2">The sequence shown here is derived from an EMBL/GenBank/DDBJ whole genome shotgun (WGS) entry which is preliminary data.</text>
</comment>
<proteinExistence type="predicted"/>
<evidence type="ECO:0000313" key="2">
    <source>
        <dbReference type="EMBL" id="KNZ57578.1"/>
    </source>
</evidence>
<sequence length="347" mass="38951">MGVDENITIKKMMYIAVVIYYKKYATYKFHPKTLLTPYYSLTFPESCLQEINLIKKHLHPRKHRFGTGKAPAVGRPAKGKINGFEMVAINLRNQSPSKINLTPPSDEGLIQYLKRQVQESPHQIHIHRSGMCPQYHVMNELMGGRPEISNDTTGIMLNEEKNTSSPEIFPSAQLTPSERALDESSQDETPENTNQSLEKETPNNTSKQSIILITTPLLMLLTDDGYQSPQSIPIKDQPNPPSDEGSIQYLKRQAGINTIDEKLESMCPHYHAMNKLMGGQAFINPSFKVDAQADKKTAPSSSSEPAGNEIRRSDMESNNYYDKDVVISGAIDKQAEKNLADETNKVR</sequence>
<dbReference type="VEuPathDB" id="FungiDB:VP01_2125g12"/>
<organism evidence="2 3">
    <name type="scientific">Puccinia sorghi</name>
    <dbReference type="NCBI Taxonomy" id="27349"/>
    <lineage>
        <taxon>Eukaryota</taxon>
        <taxon>Fungi</taxon>
        <taxon>Dikarya</taxon>
        <taxon>Basidiomycota</taxon>
        <taxon>Pucciniomycotina</taxon>
        <taxon>Pucciniomycetes</taxon>
        <taxon>Pucciniales</taxon>
        <taxon>Pucciniaceae</taxon>
        <taxon>Puccinia</taxon>
    </lineage>
</organism>
<feature type="compositionally biased region" description="Basic and acidic residues" evidence="1">
    <location>
        <begin position="309"/>
        <end position="319"/>
    </location>
</feature>
<dbReference type="EMBL" id="LAVV01006976">
    <property type="protein sequence ID" value="KNZ57578.1"/>
    <property type="molecule type" value="Genomic_DNA"/>
</dbReference>
<feature type="region of interest" description="Disordered" evidence="1">
    <location>
        <begin position="162"/>
        <end position="208"/>
    </location>
</feature>
<evidence type="ECO:0000256" key="1">
    <source>
        <dbReference type="SAM" id="MobiDB-lite"/>
    </source>
</evidence>
<name>A0A0L6V9Y9_9BASI</name>
<feature type="region of interest" description="Disordered" evidence="1">
    <location>
        <begin position="292"/>
        <end position="319"/>
    </location>
</feature>
<evidence type="ECO:0000313" key="3">
    <source>
        <dbReference type="Proteomes" id="UP000037035"/>
    </source>
</evidence>
<feature type="compositionally biased region" description="Polar residues" evidence="1">
    <location>
        <begin position="191"/>
        <end position="208"/>
    </location>
</feature>
<dbReference type="AlphaFoldDB" id="A0A0L6V9Y9"/>
<dbReference type="Proteomes" id="UP000037035">
    <property type="component" value="Unassembled WGS sequence"/>
</dbReference>
<gene>
    <name evidence="2" type="ORF">VP01_2125g12</name>
</gene>
<reference evidence="2 3" key="1">
    <citation type="submission" date="2015-08" db="EMBL/GenBank/DDBJ databases">
        <title>Next Generation Sequencing and Analysis of the Genome of Puccinia sorghi L Schw, the Causal Agent of Maize Common Rust.</title>
        <authorList>
            <person name="Rochi L."/>
            <person name="Burguener G."/>
            <person name="Darino M."/>
            <person name="Turjanski A."/>
            <person name="Kreff E."/>
            <person name="Dieguez M.J."/>
            <person name="Sacco F."/>
        </authorList>
    </citation>
    <scope>NUCLEOTIDE SEQUENCE [LARGE SCALE GENOMIC DNA]</scope>
    <source>
        <strain evidence="2 3">RO10H11247</strain>
    </source>
</reference>